<protein>
    <recommendedName>
        <fullName evidence="3">Meckelin</fullName>
    </recommendedName>
</protein>
<organism evidence="2">
    <name type="scientific">Cuerna arida</name>
    <dbReference type="NCBI Taxonomy" id="1464854"/>
    <lineage>
        <taxon>Eukaryota</taxon>
        <taxon>Metazoa</taxon>
        <taxon>Ecdysozoa</taxon>
        <taxon>Arthropoda</taxon>
        <taxon>Hexapoda</taxon>
        <taxon>Insecta</taxon>
        <taxon>Pterygota</taxon>
        <taxon>Neoptera</taxon>
        <taxon>Paraneoptera</taxon>
        <taxon>Hemiptera</taxon>
        <taxon>Auchenorrhyncha</taxon>
        <taxon>Membracoidea</taxon>
        <taxon>Cicadellidae</taxon>
        <taxon>Cicadellinae</taxon>
        <taxon>Proconiini</taxon>
        <taxon>Cuerna</taxon>
    </lineage>
</organism>
<sequence length="771" mass="87321">MALTFNWPFKKLSVVTPILCLFQINMVFMYSSEIISFTGDIFCNKSEYFCINDFKCTYCDPIKNLKPSANKQSCICNELSRKIRKNKEEQLECISCKIGHIATRDGHYCISCTNSTQEFSNNVTLSTSNTKSSMCVKCSSDEIEVERNLDGSLLPTIQCLRCATGTRPSPDQTVCVPCPINAFNGKSSCSCPSNSHDLLAPGVCASHNELTAWPDDSATFTIEYPLSNQVVQSKLLKENLRRDVYLCKVQRRSSACQSVANMCVLSHYRDGSACSLFRDFKHIPSSGREPYPWLYYGDGDAPTVLNRRKIPTRFSLDPGSELNHLNLTIVRWAVNGTWLGMTSLRGSGLQLCPGEWTSQDAAFRFGSHYHQLCRLLPSQLLSSLRQTELFDLYLQFNSSLYSLPVLNTNYQQGNRFPNKEADVGQWQLMRRFFLVDTVSGKPVSTDKVEVIQFLQSATLRIRTQQGEDQGRIYPPLLILKYGEITAKDLAADKPLDVSFTVDFYMDSRVTYTIDIWLGVLCGLTVVWSALQTWSHAKRSAHLVIDLLTLCQLCLVAAGHLSNVFFLVVGLAAVHSLVYYKGQSVTQVLLPSRALDDYVHTYVIVAFSLKLVEVVNMMWQQMSVDIFLIDWERPRATKDNTQPVSIWRTYFVANEWNEIQSERRTSLSVQLVGTVLLIKVFGLENWAVSDPDINSTITPEMLYRPANFTLQFAVAILVYVLVYVIQWLLLSVVYERYIKNGIQEFVDVCSLANISVFILTLENFGYYIHGRI</sequence>
<dbReference type="InterPro" id="IPR009030">
    <property type="entry name" value="Growth_fac_rcpt_cys_sf"/>
</dbReference>
<dbReference type="SUPFAM" id="SSF57184">
    <property type="entry name" value="Growth factor receptor domain"/>
    <property type="match status" value="1"/>
</dbReference>
<evidence type="ECO:0000256" key="1">
    <source>
        <dbReference type="SAM" id="Phobius"/>
    </source>
</evidence>
<dbReference type="EMBL" id="GECZ01029434">
    <property type="protein sequence ID" value="JAS40335.1"/>
    <property type="molecule type" value="Transcribed_RNA"/>
</dbReference>
<reference evidence="2" key="1">
    <citation type="submission" date="2015-11" db="EMBL/GenBank/DDBJ databases">
        <title>De novo transcriptome assembly of four potential Pierce s Disease insect vectors from Arizona vineyards.</title>
        <authorList>
            <person name="Tassone E.E."/>
        </authorList>
    </citation>
    <scope>NUCLEOTIDE SEQUENCE</scope>
</reference>
<keyword evidence="1" id="KW-0812">Transmembrane</keyword>
<feature type="transmembrane region" description="Helical" evidence="1">
    <location>
        <begin position="666"/>
        <end position="687"/>
    </location>
</feature>
<dbReference type="Pfam" id="PF09773">
    <property type="entry name" value="Meckelin"/>
    <property type="match status" value="1"/>
</dbReference>
<dbReference type="InterPro" id="IPR019170">
    <property type="entry name" value="Meckelin"/>
</dbReference>
<gene>
    <name evidence="2" type="ORF">g.17021</name>
</gene>
<feature type="transmembrane region" description="Helical" evidence="1">
    <location>
        <begin position="515"/>
        <end position="534"/>
    </location>
</feature>
<feature type="transmembrane region" description="Helical" evidence="1">
    <location>
        <begin position="597"/>
        <end position="618"/>
    </location>
</feature>
<evidence type="ECO:0008006" key="3">
    <source>
        <dbReference type="Google" id="ProtNLM"/>
    </source>
</evidence>
<dbReference type="GO" id="GO:0036038">
    <property type="term" value="C:MKS complex"/>
    <property type="evidence" value="ECO:0007669"/>
    <property type="project" value="InterPro"/>
</dbReference>
<dbReference type="AlphaFoldDB" id="A0A1B6EQU8"/>
<dbReference type="PANTHER" id="PTHR21274">
    <property type="entry name" value="MECKELIN"/>
    <property type="match status" value="1"/>
</dbReference>
<dbReference type="PANTHER" id="PTHR21274:SF0">
    <property type="entry name" value="MECKELIN"/>
    <property type="match status" value="1"/>
</dbReference>
<proteinExistence type="predicted"/>
<feature type="transmembrane region" description="Helical" evidence="1">
    <location>
        <begin position="707"/>
        <end position="732"/>
    </location>
</feature>
<evidence type="ECO:0000313" key="2">
    <source>
        <dbReference type="EMBL" id="JAS40335.1"/>
    </source>
</evidence>
<feature type="transmembrane region" description="Helical" evidence="1">
    <location>
        <begin position="546"/>
        <end position="577"/>
    </location>
</feature>
<dbReference type="GO" id="GO:0060271">
    <property type="term" value="P:cilium assembly"/>
    <property type="evidence" value="ECO:0007669"/>
    <property type="project" value="InterPro"/>
</dbReference>
<keyword evidence="1" id="KW-1133">Transmembrane helix</keyword>
<name>A0A1B6EQU8_9HEMI</name>
<keyword evidence="1" id="KW-0472">Membrane</keyword>
<accession>A0A1B6EQU8</accession>